<evidence type="ECO:0000313" key="3">
    <source>
        <dbReference type="EMBL" id="OAM90467.1"/>
    </source>
</evidence>
<comment type="caution">
    <text evidence="3">The sequence shown here is derived from an EMBL/GenBank/DDBJ whole genome shotgun (WGS) entry which is preliminary data.</text>
</comment>
<keyword evidence="4" id="KW-1185">Reference proteome</keyword>
<sequence length="193" mass="20416">MIMNTQYNITEIDGNDESHAYYHEGTPGSALQPLVSRLIIESRQYNRHAFAPHGKPGAGKDAAMIIFDCLEIAGCRGRLRPAQGAGRTANYINIVTDGRGADDPPPVGPGAVTMLSVIKGVDGRRTLLIAEGELSSQRFAPAKGVSADVFLKRWEAEGAAPDFALGAGHHAKPLVEAAKIFGVGHTVISSTSK</sequence>
<dbReference type="Proteomes" id="UP000078486">
    <property type="component" value="Unassembled WGS sequence"/>
</dbReference>
<dbReference type="GO" id="GO:0016853">
    <property type="term" value="F:isomerase activity"/>
    <property type="evidence" value="ECO:0007669"/>
    <property type="project" value="UniProtKB-KW"/>
</dbReference>
<dbReference type="InterPro" id="IPR004216">
    <property type="entry name" value="Fuc/Ara_isomerase_C"/>
</dbReference>
<keyword evidence="2" id="KW-0119">Carbohydrate metabolism</keyword>
<name>A0A178IMD8_9BACT</name>
<gene>
    <name evidence="3" type="ORF">AW736_07785</name>
</gene>
<dbReference type="AlphaFoldDB" id="A0A178IMD8"/>
<dbReference type="SUPFAM" id="SSF50443">
    <property type="entry name" value="FucI/AraA C-terminal domain-like"/>
    <property type="match status" value="1"/>
</dbReference>
<evidence type="ECO:0000256" key="2">
    <source>
        <dbReference type="ARBA" id="ARBA00023277"/>
    </source>
</evidence>
<reference evidence="3 4" key="1">
    <citation type="submission" date="2016-01" db="EMBL/GenBank/DDBJ databases">
        <title>High potential of lignocellulose degradation of a new Verrucomicrobia species.</title>
        <authorList>
            <person name="Wang Y."/>
            <person name="Shi Y."/>
            <person name="Qiu Z."/>
            <person name="Liu S."/>
            <person name="Yang H."/>
        </authorList>
    </citation>
    <scope>NUCLEOTIDE SEQUENCE [LARGE SCALE GENOMIC DNA]</scope>
    <source>
        <strain evidence="3 4">TSB47</strain>
    </source>
</reference>
<dbReference type="STRING" id="1184151.AW736_07785"/>
<keyword evidence="1" id="KW-0413">Isomerase</keyword>
<dbReference type="EMBL" id="LRRQ01000057">
    <property type="protein sequence ID" value="OAM90467.1"/>
    <property type="molecule type" value="Genomic_DNA"/>
</dbReference>
<organism evidence="3 4">
    <name type="scientific">Termitidicoccus mucosus</name>
    <dbReference type="NCBI Taxonomy" id="1184151"/>
    <lineage>
        <taxon>Bacteria</taxon>
        <taxon>Pseudomonadati</taxon>
        <taxon>Verrucomicrobiota</taxon>
        <taxon>Opitutia</taxon>
        <taxon>Opitutales</taxon>
        <taxon>Opitutaceae</taxon>
        <taxon>Termitidicoccus</taxon>
    </lineage>
</organism>
<proteinExistence type="predicted"/>
<evidence type="ECO:0000256" key="1">
    <source>
        <dbReference type="ARBA" id="ARBA00023235"/>
    </source>
</evidence>
<protein>
    <submittedName>
        <fullName evidence="3">Uncharacterized protein</fullName>
    </submittedName>
</protein>
<evidence type="ECO:0000313" key="4">
    <source>
        <dbReference type="Proteomes" id="UP000078486"/>
    </source>
</evidence>
<accession>A0A178IMD8</accession>